<dbReference type="EMBL" id="JYDI01002106">
    <property type="protein sequence ID" value="KRY25793.1"/>
    <property type="molecule type" value="Genomic_DNA"/>
</dbReference>
<reference evidence="1 2" key="1">
    <citation type="submission" date="2015-01" db="EMBL/GenBank/DDBJ databases">
        <title>Evolution of Trichinella species and genotypes.</title>
        <authorList>
            <person name="Korhonen P.K."/>
            <person name="Edoardo P."/>
            <person name="Giuseppe L.R."/>
            <person name="Gasser R.B."/>
        </authorList>
    </citation>
    <scope>NUCLEOTIDE SEQUENCE [LARGE SCALE GENOMIC DNA]</scope>
    <source>
        <strain evidence="1">ISS120</strain>
    </source>
</reference>
<gene>
    <name evidence="1" type="ORF">T03_1217</name>
</gene>
<name>A0A0V1ALU8_TRIBR</name>
<dbReference type="Proteomes" id="UP000054653">
    <property type="component" value="Unassembled WGS sequence"/>
</dbReference>
<evidence type="ECO:0000313" key="2">
    <source>
        <dbReference type="Proteomes" id="UP000054653"/>
    </source>
</evidence>
<evidence type="ECO:0000313" key="1">
    <source>
        <dbReference type="EMBL" id="KRY25793.1"/>
    </source>
</evidence>
<accession>A0A0V1ALU8</accession>
<organism evidence="1 2">
    <name type="scientific">Trichinella britovi</name>
    <name type="common">Parasitic roundworm</name>
    <dbReference type="NCBI Taxonomy" id="45882"/>
    <lineage>
        <taxon>Eukaryota</taxon>
        <taxon>Metazoa</taxon>
        <taxon>Ecdysozoa</taxon>
        <taxon>Nematoda</taxon>
        <taxon>Enoplea</taxon>
        <taxon>Dorylaimia</taxon>
        <taxon>Trichinellida</taxon>
        <taxon>Trichinellidae</taxon>
        <taxon>Trichinella</taxon>
    </lineage>
</organism>
<protein>
    <submittedName>
        <fullName evidence="1">Uncharacterized protein</fullName>
    </submittedName>
</protein>
<comment type="caution">
    <text evidence="1">The sequence shown here is derived from an EMBL/GenBank/DDBJ whole genome shotgun (WGS) entry which is preliminary data.</text>
</comment>
<sequence>MNTAQMIPNTWFKKIDYDDRQFIPGIELDCQ</sequence>
<proteinExistence type="predicted"/>
<keyword evidence="2" id="KW-1185">Reference proteome</keyword>
<dbReference type="AlphaFoldDB" id="A0A0V1ALU8"/>